<protein>
    <submittedName>
        <fullName evidence="2">Uncharacterized protein</fullName>
    </submittedName>
</protein>
<comment type="caution">
    <text evidence="2">The sequence shown here is derived from an EMBL/GenBank/DDBJ whole genome shotgun (WGS) entry which is preliminary data.</text>
</comment>
<keyword evidence="1" id="KW-0472">Membrane</keyword>
<gene>
    <name evidence="2" type="ORF">ACFPIJ_61635</name>
</gene>
<organism evidence="2 3">
    <name type="scientific">Dactylosporangium cerinum</name>
    <dbReference type="NCBI Taxonomy" id="1434730"/>
    <lineage>
        <taxon>Bacteria</taxon>
        <taxon>Bacillati</taxon>
        <taxon>Actinomycetota</taxon>
        <taxon>Actinomycetes</taxon>
        <taxon>Micromonosporales</taxon>
        <taxon>Micromonosporaceae</taxon>
        <taxon>Dactylosporangium</taxon>
    </lineage>
</organism>
<dbReference type="Proteomes" id="UP001595912">
    <property type="component" value="Unassembled WGS sequence"/>
</dbReference>
<evidence type="ECO:0000313" key="3">
    <source>
        <dbReference type="Proteomes" id="UP001595912"/>
    </source>
</evidence>
<dbReference type="EMBL" id="JBHSIU010000130">
    <property type="protein sequence ID" value="MFC5008206.1"/>
    <property type="molecule type" value="Genomic_DNA"/>
</dbReference>
<evidence type="ECO:0000313" key="2">
    <source>
        <dbReference type="EMBL" id="MFC5008206.1"/>
    </source>
</evidence>
<name>A0ABV9WLE2_9ACTN</name>
<keyword evidence="1" id="KW-0812">Transmembrane</keyword>
<evidence type="ECO:0000256" key="1">
    <source>
        <dbReference type="SAM" id="Phobius"/>
    </source>
</evidence>
<dbReference type="RefSeq" id="WP_380128857.1">
    <property type="nucleotide sequence ID" value="NZ_JBHSIU010000130.1"/>
</dbReference>
<proteinExistence type="predicted"/>
<feature type="transmembrane region" description="Helical" evidence="1">
    <location>
        <begin position="44"/>
        <end position="64"/>
    </location>
</feature>
<reference evidence="3" key="1">
    <citation type="journal article" date="2019" name="Int. J. Syst. Evol. Microbiol.">
        <title>The Global Catalogue of Microorganisms (GCM) 10K type strain sequencing project: providing services to taxonomists for standard genome sequencing and annotation.</title>
        <authorList>
            <consortium name="The Broad Institute Genomics Platform"/>
            <consortium name="The Broad Institute Genome Sequencing Center for Infectious Disease"/>
            <person name="Wu L."/>
            <person name="Ma J."/>
        </authorList>
    </citation>
    <scope>NUCLEOTIDE SEQUENCE [LARGE SCALE GENOMIC DNA]</scope>
    <source>
        <strain evidence="3">CGMCC 4.7152</strain>
    </source>
</reference>
<accession>A0ABV9WLE2</accession>
<keyword evidence="1" id="KW-1133">Transmembrane helix</keyword>
<keyword evidence="3" id="KW-1185">Reference proteome</keyword>
<sequence>MNHLADLRALDAATPPTADQLRRAEATLDRILAVVPPAKRRRRALLLVPAAAAAAAVVAAAFLVSAPGPAYSSWTAEPAPLTAGETGLVGPACRDALDGGSLDLRRARLVLAERRGDFVVLLLRTDDPDMSGSCLAHQPRGTDDVDDVQAAVGGSDGPAMTAPPRGYTQGALAGYRHATITDGAAGTDVTGVTIRAGDLTVHASVHDGRYVAWWPAQTTGDLSYDLTLTDGTVIHDARPTRPS</sequence>